<dbReference type="PROSITE" id="PS51257">
    <property type="entry name" value="PROKAR_LIPOPROTEIN"/>
    <property type="match status" value="1"/>
</dbReference>
<name>A0A847S2N0_9BACT</name>
<keyword evidence="3" id="KW-1185">Reference proteome</keyword>
<dbReference type="AlphaFoldDB" id="A0A847S2N0"/>
<protein>
    <submittedName>
        <fullName evidence="2">Fasciclin domain-containing protein</fullName>
    </submittedName>
</protein>
<reference evidence="2 3" key="1">
    <citation type="submission" date="2020-04" db="EMBL/GenBank/DDBJ databases">
        <authorList>
            <person name="Yin C."/>
        </authorList>
    </citation>
    <scope>NUCLEOTIDE SEQUENCE [LARGE SCALE GENOMIC DNA]</scope>
    <source>
        <strain evidence="2 3">Ae27</strain>
    </source>
</reference>
<gene>
    <name evidence="2" type="ORF">HGH92_25500</name>
</gene>
<dbReference type="PROSITE" id="PS50213">
    <property type="entry name" value="FAS1"/>
    <property type="match status" value="2"/>
</dbReference>
<dbReference type="InterPro" id="IPR050904">
    <property type="entry name" value="Adhesion/Biosynth-related"/>
</dbReference>
<evidence type="ECO:0000313" key="2">
    <source>
        <dbReference type="EMBL" id="NLR67685.1"/>
    </source>
</evidence>
<dbReference type="SUPFAM" id="SSF82153">
    <property type="entry name" value="FAS1 domain"/>
    <property type="match status" value="2"/>
</dbReference>
<dbReference type="InterPro" id="IPR036378">
    <property type="entry name" value="FAS1_dom_sf"/>
</dbReference>
<dbReference type="GO" id="GO:0005615">
    <property type="term" value="C:extracellular space"/>
    <property type="evidence" value="ECO:0007669"/>
    <property type="project" value="TreeGrafter"/>
</dbReference>
<dbReference type="RefSeq" id="WP_168873630.1">
    <property type="nucleotide sequence ID" value="NZ_JABAIA010000003.1"/>
</dbReference>
<feature type="domain" description="FAS1" evidence="1">
    <location>
        <begin position="179"/>
        <end position="333"/>
    </location>
</feature>
<evidence type="ECO:0000313" key="3">
    <source>
        <dbReference type="Proteomes" id="UP000570474"/>
    </source>
</evidence>
<dbReference type="Gene3D" id="2.30.180.10">
    <property type="entry name" value="FAS1 domain"/>
    <property type="match status" value="2"/>
</dbReference>
<dbReference type="PANTHER" id="PTHR10900:SF120">
    <property type="entry name" value="MUCIN-5AC-RELATED"/>
    <property type="match status" value="1"/>
</dbReference>
<dbReference type="Pfam" id="PF02469">
    <property type="entry name" value="Fasciclin"/>
    <property type="match status" value="2"/>
</dbReference>
<dbReference type="EMBL" id="JABAIA010000003">
    <property type="protein sequence ID" value="NLR67685.1"/>
    <property type="molecule type" value="Genomic_DNA"/>
</dbReference>
<dbReference type="InterPro" id="IPR000782">
    <property type="entry name" value="FAS1_domain"/>
</dbReference>
<sequence length="335" mass="35759">MMKYSGFFMKRGYYLLAGILVLAGCSKDDAKPVDINIKSGISAVVHNNFSLALFEYALTATPYSDTLSAAGPYTLLGPSNDAFKAIGYPTGAAMIRARDSITPGVPYHIIRGQVKLDSLPLAFNQPVMTLNGQPLYVTHWVNTRDTAVIVNGIRVSTRDKTASNGLVNIIDGLLSPIVYTNVQQAVSGDPSLSFFNAALIQSGLAPEYQSGGPYTVFAPVNSAFTNIGIPSTDSIYKMDATALQKLVKAHIAPGRSFVYDYILKADVTSNTYTEQLPGGQRATIRLLPDITRPGRFSGINIQLQGAGGNGVATLPKKDVLAGNGVVHSISRILIQ</sequence>
<evidence type="ECO:0000259" key="1">
    <source>
        <dbReference type="PROSITE" id="PS50213"/>
    </source>
</evidence>
<feature type="domain" description="FAS1" evidence="1">
    <location>
        <begin position="38"/>
        <end position="174"/>
    </location>
</feature>
<proteinExistence type="predicted"/>
<accession>A0A847S2N0</accession>
<organism evidence="2 3">
    <name type="scientific">Chitinophaga varians</name>
    <dbReference type="NCBI Taxonomy" id="2202339"/>
    <lineage>
        <taxon>Bacteria</taxon>
        <taxon>Pseudomonadati</taxon>
        <taxon>Bacteroidota</taxon>
        <taxon>Chitinophagia</taxon>
        <taxon>Chitinophagales</taxon>
        <taxon>Chitinophagaceae</taxon>
        <taxon>Chitinophaga</taxon>
    </lineage>
</organism>
<comment type="caution">
    <text evidence="2">The sequence shown here is derived from an EMBL/GenBank/DDBJ whole genome shotgun (WGS) entry which is preliminary data.</text>
</comment>
<dbReference type="SMART" id="SM00554">
    <property type="entry name" value="FAS1"/>
    <property type="match status" value="2"/>
</dbReference>
<dbReference type="Proteomes" id="UP000570474">
    <property type="component" value="Unassembled WGS sequence"/>
</dbReference>
<dbReference type="PANTHER" id="PTHR10900">
    <property type="entry name" value="PERIOSTIN-RELATED"/>
    <property type="match status" value="1"/>
</dbReference>